<dbReference type="EMBL" id="QRVL01000014">
    <property type="protein sequence ID" value="RGS37664.1"/>
    <property type="molecule type" value="Genomic_DNA"/>
</dbReference>
<protein>
    <recommendedName>
        <fullName evidence="7">RHS repeat-associated core domain-containing protein</fullName>
    </recommendedName>
</protein>
<evidence type="ECO:0000256" key="2">
    <source>
        <dbReference type="SAM" id="MobiDB-lite"/>
    </source>
</evidence>
<dbReference type="Pfam" id="PF25023">
    <property type="entry name" value="TEN_YD-shell"/>
    <property type="match status" value="1"/>
</dbReference>
<gene>
    <name evidence="5" type="ORF">DWX93_13815</name>
</gene>
<keyword evidence="1" id="KW-0677">Repeat</keyword>
<dbReference type="InterPro" id="IPR056823">
    <property type="entry name" value="TEN-like_YD-shell"/>
</dbReference>
<evidence type="ECO:0000259" key="4">
    <source>
        <dbReference type="Pfam" id="PF25023"/>
    </source>
</evidence>
<feature type="compositionally biased region" description="Polar residues" evidence="2">
    <location>
        <begin position="383"/>
        <end position="398"/>
    </location>
</feature>
<feature type="domain" description="Teneurin-like YD-shell" evidence="4">
    <location>
        <begin position="33"/>
        <end position="257"/>
    </location>
</feature>
<evidence type="ECO:0000256" key="1">
    <source>
        <dbReference type="ARBA" id="ARBA00022737"/>
    </source>
</evidence>
<evidence type="ECO:0000313" key="5">
    <source>
        <dbReference type="EMBL" id="RGS37664.1"/>
    </source>
</evidence>
<name>A0A395V497_9FIRM</name>
<reference evidence="5 6" key="1">
    <citation type="submission" date="2018-08" db="EMBL/GenBank/DDBJ databases">
        <title>A genome reference for cultivated species of the human gut microbiota.</title>
        <authorList>
            <person name="Zou Y."/>
            <person name="Xue W."/>
            <person name="Luo G."/>
        </authorList>
    </citation>
    <scope>NUCLEOTIDE SEQUENCE [LARGE SCALE GENOMIC DNA]</scope>
    <source>
        <strain evidence="5 6">AF22-12AC</strain>
    </source>
</reference>
<dbReference type="AlphaFoldDB" id="A0A395V497"/>
<dbReference type="PANTHER" id="PTHR32305:SF15">
    <property type="entry name" value="PROTEIN RHSA-RELATED"/>
    <property type="match status" value="1"/>
</dbReference>
<dbReference type="NCBIfam" id="TIGR03696">
    <property type="entry name" value="Rhs_assc_core"/>
    <property type="match status" value="1"/>
</dbReference>
<dbReference type="Pfam" id="PF14410">
    <property type="entry name" value="GH-E"/>
    <property type="match status" value="1"/>
</dbReference>
<evidence type="ECO:0000313" key="6">
    <source>
        <dbReference type="Proteomes" id="UP000266172"/>
    </source>
</evidence>
<feature type="compositionally biased region" description="Polar residues" evidence="2">
    <location>
        <begin position="352"/>
        <end position="374"/>
    </location>
</feature>
<dbReference type="InterPro" id="IPR022385">
    <property type="entry name" value="Rhs_assc_core"/>
</dbReference>
<organism evidence="5 6">
    <name type="scientific">Roseburia hominis</name>
    <dbReference type="NCBI Taxonomy" id="301301"/>
    <lineage>
        <taxon>Bacteria</taxon>
        <taxon>Bacillati</taxon>
        <taxon>Bacillota</taxon>
        <taxon>Clostridia</taxon>
        <taxon>Lachnospirales</taxon>
        <taxon>Lachnospiraceae</taxon>
        <taxon>Roseburia</taxon>
    </lineage>
</organism>
<dbReference type="InterPro" id="IPR026835">
    <property type="entry name" value="YqcG_C"/>
</dbReference>
<evidence type="ECO:0000259" key="3">
    <source>
        <dbReference type="Pfam" id="PF14410"/>
    </source>
</evidence>
<comment type="caution">
    <text evidence="5">The sequence shown here is derived from an EMBL/GenBank/DDBJ whole genome shotgun (WGS) entry which is preliminary data.</text>
</comment>
<dbReference type="PANTHER" id="PTHR32305">
    <property type="match status" value="1"/>
</dbReference>
<dbReference type="Gene3D" id="2.180.10.10">
    <property type="entry name" value="RHS repeat-associated core"/>
    <property type="match status" value="1"/>
</dbReference>
<evidence type="ECO:0008006" key="7">
    <source>
        <dbReference type="Google" id="ProtNLM"/>
    </source>
</evidence>
<accession>A0A395V497</accession>
<proteinExistence type="predicted"/>
<feature type="domain" description="Toxin YqcG C-terminal" evidence="3">
    <location>
        <begin position="416"/>
        <end position="491"/>
    </location>
</feature>
<feature type="region of interest" description="Disordered" evidence="2">
    <location>
        <begin position="340"/>
        <end position="398"/>
    </location>
</feature>
<sequence length="491" mass="56230">MTQYQYTPANSYPGSWRMAGNRTERIRGAVLEQYLYDECNRLLQITDGADTVKNYTYDNSGNMLSDGEMSYLYDGFGRLEQVTKADGSFQKNHYDAEGLRAEMEENGQLVKFLYNENREAAAEEESDGNVIRYIRGLGLISSDSEKAKTYYHYVSDEQGSITHVINGEDKESGELPQEDVQPQVLNHYEYDAFGNTVSCEEQVHNRFRYTGEQYDPLTGQYYLRARYYNPVIARFTQEDTYYGDGLNLYTYCQNNPVLYHDPTGHGTKENSPYSRKEQQYIDAGADPDTARLAAQCYPDAKSKQDLYNKYKKQGYSAQDAKKLANREIIHGEEATKKYIKDNNVKKSGPDYTATSPRDNVNTDWRTQERLNAQRNAGAGKGNESGSKTNTKPYTNSRPSFRKGVVEQVWENAKGPDGLVRDPNTGEVINWTPGESRKGVWDMGHIPEAKYSEMHEAYMNGELTTKEFVDWYNDPANYRPELPSNNRSHKYE</sequence>
<dbReference type="Proteomes" id="UP000266172">
    <property type="component" value="Unassembled WGS sequence"/>
</dbReference>
<dbReference type="InterPro" id="IPR050708">
    <property type="entry name" value="T6SS_VgrG/RHS"/>
</dbReference>